<accession>A0A8S1Q9P7</accession>
<gene>
    <name evidence="1" type="ORF">PSON_ATCC_30995.1.T1000196</name>
</gene>
<reference evidence="1" key="1">
    <citation type="submission" date="2021-01" db="EMBL/GenBank/DDBJ databases">
        <authorList>
            <consortium name="Genoscope - CEA"/>
            <person name="William W."/>
        </authorList>
    </citation>
    <scope>NUCLEOTIDE SEQUENCE</scope>
</reference>
<dbReference type="Proteomes" id="UP000692954">
    <property type="component" value="Unassembled WGS sequence"/>
</dbReference>
<organism evidence="1 2">
    <name type="scientific">Paramecium sonneborni</name>
    <dbReference type="NCBI Taxonomy" id="65129"/>
    <lineage>
        <taxon>Eukaryota</taxon>
        <taxon>Sar</taxon>
        <taxon>Alveolata</taxon>
        <taxon>Ciliophora</taxon>
        <taxon>Intramacronucleata</taxon>
        <taxon>Oligohymenophorea</taxon>
        <taxon>Peniculida</taxon>
        <taxon>Parameciidae</taxon>
        <taxon>Paramecium</taxon>
    </lineage>
</organism>
<dbReference type="AlphaFoldDB" id="A0A8S1Q9P7"/>
<name>A0A8S1Q9P7_9CILI</name>
<sequence>MVQVLMIAYNVDLIGSTCKSQLGYFYSDSIYQCVKCHSSFLDFFDEAKLVAQVVIIK</sequence>
<protein>
    <submittedName>
        <fullName evidence="1">Uncharacterized protein</fullName>
    </submittedName>
</protein>
<evidence type="ECO:0000313" key="2">
    <source>
        <dbReference type="Proteomes" id="UP000692954"/>
    </source>
</evidence>
<evidence type="ECO:0000313" key="1">
    <source>
        <dbReference type="EMBL" id="CAD8112419.1"/>
    </source>
</evidence>
<comment type="caution">
    <text evidence="1">The sequence shown here is derived from an EMBL/GenBank/DDBJ whole genome shotgun (WGS) entry which is preliminary data.</text>
</comment>
<keyword evidence="2" id="KW-1185">Reference proteome</keyword>
<proteinExistence type="predicted"/>
<dbReference type="EMBL" id="CAJJDN010000100">
    <property type="protein sequence ID" value="CAD8112419.1"/>
    <property type="molecule type" value="Genomic_DNA"/>
</dbReference>